<dbReference type="EMBL" id="MECQ01000001">
    <property type="protein sequence ID" value="ODV57306.1"/>
    <property type="molecule type" value="Genomic_DNA"/>
</dbReference>
<dbReference type="AlphaFoldDB" id="A0A1E4RA15"/>
<gene>
    <name evidence="14" type="ORF">BG258_16010</name>
</gene>
<dbReference type="InterPro" id="IPR013221">
    <property type="entry name" value="Mur_ligase_cen"/>
</dbReference>
<dbReference type="PANTHER" id="PTHR11136">
    <property type="entry name" value="FOLYLPOLYGLUTAMATE SYNTHASE-RELATED"/>
    <property type="match status" value="1"/>
</dbReference>
<keyword evidence="4 11" id="KW-0436">Ligase</keyword>
<dbReference type="PROSITE" id="PS01012">
    <property type="entry name" value="FOLYLPOLYGLU_SYNT_2"/>
    <property type="match status" value="1"/>
</dbReference>
<evidence type="ECO:0000256" key="9">
    <source>
        <dbReference type="ARBA" id="ARBA00030592"/>
    </source>
</evidence>
<dbReference type="Gene3D" id="3.40.1190.10">
    <property type="entry name" value="Mur-like, catalytic domain"/>
    <property type="match status" value="1"/>
</dbReference>
<keyword evidence="7 11" id="KW-0067">ATP-binding</keyword>
<evidence type="ECO:0000256" key="1">
    <source>
        <dbReference type="ARBA" id="ARBA00001946"/>
    </source>
</evidence>
<feature type="domain" description="Mur ligase central" evidence="13">
    <location>
        <begin position="47"/>
        <end position="263"/>
    </location>
</feature>
<evidence type="ECO:0000256" key="4">
    <source>
        <dbReference type="ARBA" id="ARBA00022598"/>
    </source>
</evidence>
<dbReference type="GO" id="GO:0005737">
    <property type="term" value="C:cytoplasm"/>
    <property type="evidence" value="ECO:0007669"/>
    <property type="project" value="TreeGrafter"/>
</dbReference>
<dbReference type="PANTHER" id="PTHR11136:SF0">
    <property type="entry name" value="DIHYDROFOLATE SYNTHETASE-RELATED"/>
    <property type="match status" value="1"/>
</dbReference>
<dbReference type="Proteomes" id="UP000094784">
    <property type="component" value="Unassembled WGS sequence"/>
</dbReference>
<dbReference type="Gene3D" id="3.90.190.20">
    <property type="entry name" value="Mur ligase, C-terminal domain"/>
    <property type="match status" value="1"/>
</dbReference>
<dbReference type="SUPFAM" id="SSF53623">
    <property type="entry name" value="MurD-like peptide ligases, catalytic domain"/>
    <property type="match status" value="1"/>
</dbReference>
<comment type="cofactor">
    <cofactor evidence="1">
        <name>Mg(2+)</name>
        <dbReference type="ChEBI" id="CHEBI:18420"/>
    </cofactor>
</comment>
<comment type="caution">
    <text evidence="14">The sequence shown here is derived from an EMBL/GenBank/DDBJ whole genome shotgun (WGS) entry which is preliminary data.</text>
</comment>
<dbReference type="RefSeq" id="WP_069482210.1">
    <property type="nucleotide sequence ID" value="NZ_KV766182.1"/>
</dbReference>
<dbReference type="Pfam" id="PF02875">
    <property type="entry name" value="Mur_ligase_C"/>
    <property type="match status" value="1"/>
</dbReference>
<dbReference type="GO" id="GO:0004326">
    <property type="term" value="F:tetrahydrofolylpolyglutamate synthase activity"/>
    <property type="evidence" value="ECO:0007669"/>
    <property type="project" value="UniProtKB-EC"/>
</dbReference>
<evidence type="ECO:0000256" key="3">
    <source>
        <dbReference type="ARBA" id="ARBA00013025"/>
    </source>
</evidence>
<name>A0A1E4RA15_9BACI</name>
<proteinExistence type="inferred from homology"/>
<dbReference type="GO" id="GO:0008841">
    <property type="term" value="F:dihydrofolate synthase activity"/>
    <property type="evidence" value="ECO:0007669"/>
    <property type="project" value="TreeGrafter"/>
</dbReference>
<evidence type="ECO:0000256" key="11">
    <source>
        <dbReference type="PIRNR" id="PIRNR001563"/>
    </source>
</evidence>
<keyword evidence="5" id="KW-0479">Metal-binding</keyword>
<dbReference type="InterPro" id="IPR004101">
    <property type="entry name" value="Mur_ligase_C"/>
</dbReference>
<evidence type="ECO:0000259" key="12">
    <source>
        <dbReference type="Pfam" id="PF02875"/>
    </source>
</evidence>
<dbReference type="InterPro" id="IPR036565">
    <property type="entry name" value="Mur-like_cat_sf"/>
</dbReference>
<dbReference type="OrthoDB" id="9809356at2"/>
<protein>
    <recommendedName>
        <fullName evidence="3">tetrahydrofolate synthase</fullName>
        <ecNumber evidence="3">6.3.2.17</ecNumber>
    </recommendedName>
    <alternativeName>
        <fullName evidence="9">Tetrahydrofolylpolyglutamate synthase</fullName>
    </alternativeName>
</protein>
<evidence type="ECO:0000256" key="8">
    <source>
        <dbReference type="ARBA" id="ARBA00022842"/>
    </source>
</evidence>
<dbReference type="FunFam" id="3.40.1190.10:FF:000011">
    <property type="entry name" value="Folylpolyglutamate synthase/dihydrofolate synthase"/>
    <property type="match status" value="1"/>
</dbReference>
<keyword evidence="8" id="KW-0460">Magnesium</keyword>
<evidence type="ECO:0000256" key="10">
    <source>
        <dbReference type="ARBA" id="ARBA00047493"/>
    </source>
</evidence>
<evidence type="ECO:0000259" key="13">
    <source>
        <dbReference type="Pfam" id="PF08245"/>
    </source>
</evidence>
<evidence type="ECO:0000256" key="7">
    <source>
        <dbReference type="ARBA" id="ARBA00022840"/>
    </source>
</evidence>
<dbReference type="EC" id="6.3.2.17" evidence="3"/>
<comment type="catalytic activity">
    <reaction evidence="10">
        <text>(6S)-5,6,7,8-tetrahydrofolyl-(gamma-L-Glu)(n) + L-glutamate + ATP = (6S)-5,6,7,8-tetrahydrofolyl-(gamma-L-Glu)(n+1) + ADP + phosphate + H(+)</text>
        <dbReference type="Rhea" id="RHEA:10580"/>
        <dbReference type="Rhea" id="RHEA-COMP:14738"/>
        <dbReference type="Rhea" id="RHEA-COMP:14740"/>
        <dbReference type="ChEBI" id="CHEBI:15378"/>
        <dbReference type="ChEBI" id="CHEBI:29985"/>
        <dbReference type="ChEBI" id="CHEBI:30616"/>
        <dbReference type="ChEBI" id="CHEBI:43474"/>
        <dbReference type="ChEBI" id="CHEBI:141005"/>
        <dbReference type="ChEBI" id="CHEBI:456216"/>
        <dbReference type="EC" id="6.3.2.17"/>
    </reaction>
</comment>
<accession>A0A1E4RA15</accession>
<feature type="domain" description="Mur ligase C-terminal" evidence="12">
    <location>
        <begin position="291"/>
        <end position="374"/>
    </location>
</feature>
<evidence type="ECO:0000256" key="6">
    <source>
        <dbReference type="ARBA" id="ARBA00022741"/>
    </source>
</evidence>
<sequence>MIPGFDHYKKKWAVHSDDVIKPGLVAMEKALLLVGNPQHNLHVVHLAGTNGKGSTLTFLEAIAKEHDLRVGKFMSPCIVDVHDQIQIDGQPITEADMDVVFRQMHAAGLSGKLTDFELLTVVAFLHFVNYEVDISLIEAGMGGLLDSTNVVTPIVSIIPSIALEHTKFLGDTIDSIARHKAGIIKQNRPVIIGNLPEDAKRVVYAEAAQKKAAVFEIGNHFSIHSVGEGECYRNDEQHVQFSHLTRTMKGTHQGDNMALAITAFLEVTAFLNVPVNQTAIQNAVKQAAILGRFEEIIPFVIVDGAHNPASAEKLVETIKGEFPGERITFVVGILADKDVQQILRLLEQVSDEFYFVDFDNPRAMTAQNLLELSKATSKNILLDYAQFLQMQSDSKQRTIVSGSLYLLTAVRNSLKV</sequence>
<dbReference type="GO" id="GO:0046872">
    <property type="term" value="F:metal ion binding"/>
    <property type="evidence" value="ECO:0007669"/>
    <property type="project" value="UniProtKB-KW"/>
</dbReference>
<evidence type="ECO:0000256" key="5">
    <source>
        <dbReference type="ARBA" id="ARBA00022723"/>
    </source>
</evidence>
<dbReference type="Pfam" id="PF08245">
    <property type="entry name" value="Mur_ligase_M"/>
    <property type="match status" value="1"/>
</dbReference>
<dbReference type="PIRSF" id="PIRSF001563">
    <property type="entry name" value="Folylpolyglu_synth"/>
    <property type="match status" value="1"/>
</dbReference>
<organism evidence="14 15">
    <name type="scientific">Lysinibacillus fusiformis</name>
    <dbReference type="NCBI Taxonomy" id="28031"/>
    <lineage>
        <taxon>Bacteria</taxon>
        <taxon>Bacillati</taxon>
        <taxon>Bacillota</taxon>
        <taxon>Bacilli</taxon>
        <taxon>Bacillales</taxon>
        <taxon>Bacillaceae</taxon>
        <taxon>Lysinibacillus</taxon>
    </lineage>
</organism>
<evidence type="ECO:0000256" key="2">
    <source>
        <dbReference type="ARBA" id="ARBA00008276"/>
    </source>
</evidence>
<dbReference type="GO" id="GO:0005524">
    <property type="term" value="F:ATP binding"/>
    <property type="evidence" value="ECO:0007669"/>
    <property type="project" value="UniProtKB-KW"/>
</dbReference>
<evidence type="ECO:0000313" key="15">
    <source>
        <dbReference type="Proteomes" id="UP000094784"/>
    </source>
</evidence>
<keyword evidence="6 11" id="KW-0547">Nucleotide-binding</keyword>
<dbReference type="InterPro" id="IPR018109">
    <property type="entry name" value="Folylpolyglutamate_synth_CS"/>
</dbReference>
<reference evidence="14 15" key="1">
    <citation type="submission" date="2016-09" db="EMBL/GenBank/DDBJ databases">
        <title>Draft genome sequence of the soil isolate, Lysinibacillus fusiformis M5, a potential hypoxanthine producer.</title>
        <authorList>
            <person name="Gallegos-Monterrosa R."/>
            <person name="Maroti G."/>
            <person name="Balint B."/>
            <person name="Kovacs A.T."/>
        </authorList>
    </citation>
    <scope>NUCLEOTIDE SEQUENCE [LARGE SCALE GENOMIC DNA]</scope>
    <source>
        <strain evidence="14 15">M5</strain>
    </source>
</reference>
<comment type="similarity">
    <text evidence="2 11">Belongs to the folylpolyglutamate synthase family.</text>
</comment>
<dbReference type="InterPro" id="IPR036615">
    <property type="entry name" value="Mur_ligase_C_dom_sf"/>
</dbReference>
<evidence type="ECO:0000313" key="14">
    <source>
        <dbReference type="EMBL" id="ODV57306.1"/>
    </source>
</evidence>
<dbReference type="InterPro" id="IPR001645">
    <property type="entry name" value="Folylpolyglutamate_synth"/>
</dbReference>
<dbReference type="SUPFAM" id="SSF53244">
    <property type="entry name" value="MurD-like peptide ligases, peptide-binding domain"/>
    <property type="match status" value="1"/>
</dbReference>
<dbReference type="NCBIfam" id="TIGR01499">
    <property type="entry name" value="folC"/>
    <property type="match status" value="1"/>
</dbReference>